<dbReference type="EMBL" id="BKCJ010015039">
    <property type="protein sequence ID" value="GEV11547.1"/>
    <property type="molecule type" value="Genomic_DNA"/>
</dbReference>
<name>A0A699GMP2_TANCI</name>
<feature type="compositionally biased region" description="Low complexity" evidence="1">
    <location>
        <begin position="120"/>
        <end position="133"/>
    </location>
</feature>
<feature type="region of interest" description="Disordered" evidence="1">
    <location>
        <begin position="111"/>
        <end position="159"/>
    </location>
</feature>
<comment type="caution">
    <text evidence="2">The sequence shown here is derived from an EMBL/GenBank/DDBJ whole genome shotgun (WGS) entry which is preliminary data.</text>
</comment>
<organism evidence="2">
    <name type="scientific">Tanacetum cinerariifolium</name>
    <name type="common">Dalmatian daisy</name>
    <name type="synonym">Chrysanthemum cinerariifolium</name>
    <dbReference type="NCBI Taxonomy" id="118510"/>
    <lineage>
        <taxon>Eukaryota</taxon>
        <taxon>Viridiplantae</taxon>
        <taxon>Streptophyta</taxon>
        <taxon>Embryophyta</taxon>
        <taxon>Tracheophyta</taxon>
        <taxon>Spermatophyta</taxon>
        <taxon>Magnoliopsida</taxon>
        <taxon>eudicotyledons</taxon>
        <taxon>Gunneridae</taxon>
        <taxon>Pentapetalae</taxon>
        <taxon>asterids</taxon>
        <taxon>campanulids</taxon>
        <taxon>Asterales</taxon>
        <taxon>Asteraceae</taxon>
        <taxon>Asteroideae</taxon>
        <taxon>Anthemideae</taxon>
        <taxon>Anthemidinae</taxon>
        <taxon>Tanacetum</taxon>
    </lineage>
</organism>
<reference evidence="2" key="1">
    <citation type="journal article" date="2019" name="Sci. Rep.">
        <title>Draft genome of Tanacetum cinerariifolium, the natural source of mosquito coil.</title>
        <authorList>
            <person name="Yamashiro T."/>
            <person name="Shiraishi A."/>
            <person name="Satake H."/>
            <person name="Nakayama K."/>
        </authorList>
    </citation>
    <scope>NUCLEOTIDE SEQUENCE</scope>
</reference>
<feature type="region of interest" description="Disordered" evidence="1">
    <location>
        <begin position="1"/>
        <end position="26"/>
    </location>
</feature>
<proteinExistence type="predicted"/>
<sequence length="259" mass="27938">MQNRGATNSVSLMHGSTSNPMQSGGDNCVEVDGQSSHYEHGRINLNDETISTQDTQDTNCVEVDGQSSHFDKSGSGVGVVLGLFDAAGPGGTGVGSQGSSYTRWTKRIVQTERISPQKRTPTQPASQPSTSSQVPMSETRNANEREIGDGIPTQSSAAGGASEWDYVRVVVGTDDKDFDNELMIPTPWFDESKNEKGLKDKDTKVMKDKVSQEHVCEEDVLLNNNIGKQSGDLVEMPSKAVEQEIDDHVSNEIDGAKCE</sequence>
<protein>
    <submittedName>
        <fullName evidence="2">Uncharacterized protein</fullName>
    </submittedName>
</protein>
<dbReference type="AlphaFoldDB" id="A0A699GMP2"/>
<feature type="compositionally biased region" description="Polar residues" evidence="1">
    <location>
        <begin position="1"/>
        <end position="25"/>
    </location>
</feature>
<accession>A0A699GMP2</accession>
<gene>
    <name evidence="2" type="ORF">Tci_083524</name>
</gene>
<evidence type="ECO:0000256" key="1">
    <source>
        <dbReference type="SAM" id="MobiDB-lite"/>
    </source>
</evidence>
<evidence type="ECO:0000313" key="2">
    <source>
        <dbReference type="EMBL" id="GEV11547.1"/>
    </source>
</evidence>